<dbReference type="Gene3D" id="3.30.70.1430">
    <property type="entry name" value="Multidrug efflux transporter AcrB pore domain"/>
    <property type="match status" value="2"/>
</dbReference>
<dbReference type="AlphaFoldDB" id="A0A9W6JLA0"/>
<evidence type="ECO:0000256" key="7">
    <source>
        <dbReference type="ARBA" id="ARBA00023136"/>
    </source>
</evidence>
<evidence type="ECO:0000256" key="3">
    <source>
        <dbReference type="ARBA" id="ARBA00022448"/>
    </source>
</evidence>
<reference evidence="9" key="2">
    <citation type="submission" date="2023-01" db="EMBL/GenBank/DDBJ databases">
        <authorList>
            <person name="Sun Q."/>
            <person name="Evtushenko L."/>
        </authorList>
    </citation>
    <scope>NUCLEOTIDE SEQUENCE</scope>
    <source>
        <strain evidence="9">VKM B-2555</strain>
    </source>
</reference>
<evidence type="ECO:0000256" key="4">
    <source>
        <dbReference type="ARBA" id="ARBA00022475"/>
    </source>
</evidence>
<evidence type="ECO:0000256" key="8">
    <source>
        <dbReference type="SAM" id="Phobius"/>
    </source>
</evidence>
<feature type="transmembrane region" description="Helical" evidence="8">
    <location>
        <begin position="496"/>
        <end position="520"/>
    </location>
</feature>
<feature type="transmembrane region" description="Helical" evidence="8">
    <location>
        <begin position="541"/>
        <end position="567"/>
    </location>
</feature>
<evidence type="ECO:0000256" key="6">
    <source>
        <dbReference type="ARBA" id="ARBA00022989"/>
    </source>
</evidence>
<feature type="transmembrane region" description="Helical" evidence="8">
    <location>
        <begin position="1034"/>
        <end position="1060"/>
    </location>
</feature>
<dbReference type="GO" id="GO:0008324">
    <property type="term" value="F:monoatomic cation transmembrane transporter activity"/>
    <property type="evidence" value="ECO:0007669"/>
    <property type="project" value="InterPro"/>
</dbReference>
<feature type="transmembrane region" description="Helical" evidence="8">
    <location>
        <begin position="931"/>
        <end position="950"/>
    </location>
</feature>
<proteinExistence type="inferred from homology"/>
<comment type="similarity">
    <text evidence="2">Belongs to the resistance-nodulation-cell division (RND) (TC 2.A.6) family.</text>
</comment>
<dbReference type="PANTHER" id="PTHR32063">
    <property type="match status" value="1"/>
</dbReference>
<feature type="transmembrane region" description="Helical" evidence="8">
    <location>
        <begin position="453"/>
        <end position="476"/>
    </location>
</feature>
<protein>
    <submittedName>
        <fullName evidence="9">Cation efflux system protein</fullName>
    </submittedName>
</protein>
<keyword evidence="7 8" id="KW-0472">Membrane</keyword>
<dbReference type="SUPFAM" id="SSF82714">
    <property type="entry name" value="Multidrug efflux transporter AcrB TolC docking domain, DN and DC subdomains"/>
    <property type="match status" value="2"/>
</dbReference>
<dbReference type="Gene3D" id="3.30.2090.10">
    <property type="entry name" value="Multidrug efflux transporter AcrB TolC docking domain, DN and DC subdomains"/>
    <property type="match status" value="2"/>
</dbReference>
<dbReference type="SUPFAM" id="SSF82693">
    <property type="entry name" value="Multidrug efflux transporter AcrB pore domain, PN1, PN2, PC1 and PC2 subdomains"/>
    <property type="match status" value="3"/>
</dbReference>
<dbReference type="NCBIfam" id="TIGR00914">
    <property type="entry name" value="2A0601"/>
    <property type="match status" value="1"/>
</dbReference>
<reference evidence="9" key="1">
    <citation type="journal article" date="2014" name="Int. J. Syst. Evol. Microbiol.">
        <title>Complete genome sequence of Corynebacterium casei LMG S-19264T (=DSM 44701T), isolated from a smear-ripened cheese.</title>
        <authorList>
            <consortium name="US DOE Joint Genome Institute (JGI-PGF)"/>
            <person name="Walter F."/>
            <person name="Albersmeier A."/>
            <person name="Kalinowski J."/>
            <person name="Ruckert C."/>
        </authorList>
    </citation>
    <scope>NUCLEOTIDE SEQUENCE</scope>
    <source>
        <strain evidence="9">VKM B-2555</strain>
    </source>
</reference>
<feature type="transmembrane region" description="Helical" evidence="8">
    <location>
        <begin position="26"/>
        <end position="44"/>
    </location>
</feature>
<comment type="subcellular location">
    <subcellularLocation>
        <location evidence="1">Cell membrane</location>
        <topology evidence="1">Multi-pass membrane protein</topology>
    </subcellularLocation>
</comment>
<dbReference type="GO" id="GO:0042910">
    <property type="term" value="F:xenobiotic transmembrane transporter activity"/>
    <property type="evidence" value="ECO:0007669"/>
    <property type="project" value="TreeGrafter"/>
</dbReference>
<keyword evidence="5 8" id="KW-0812">Transmembrane</keyword>
<keyword evidence="3" id="KW-0813">Transport</keyword>
<feature type="transmembrane region" description="Helical" evidence="8">
    <location>
        <begin position="956"/>
        <end position="981"/>
    </location>
</feature>
<dbReference type="PRINTS" id="PR00702">
    <property type="entry name" value="ACRIFLAVINRP"/>
</dbReference>
<feature type="transmembrane region" description="Helical" evidence="8">
    <location>
        <begin position="407"/>
        <end position="433"/>
    </location>
</feature>
<dbReference type="InterPro" id="IPR004763">
    <property type="entry name" value="CusA-like"/>
</dbReference>
<feature type="transmembrane region" description="Helical" evidence="8">
    <location>
        <begin position="905"/>
        <end position="924"/>
    </location>
</feature>
<keyword evidence="4" id="KW-1003">Cell membrane</keyword>
<dbReference type="PANTHER" id="PTHR32063:SF24">
    <property type="entry name" value="CATION EFFLUX SYSTEM (ACRB_ACRD_ACRF FAMILY)"/>
    <property type="match status" value="1"/>
</dbReference>
<dbReference type="EMBL" id="BSFK01000016">
    <property type="protein sequence ID" value="GLK77779.1"/>
    <property type="molecule type" value="Genomic_DNA"/>
</dbReference>
<dbReference type="GO" id="GO:0005886">
    <property type="term" value="C:plasma membrane"/>
    <property type="evidence" value="ECO:0007669"/>
    <property type="project" value="UniProtKB-SubCell"/>
</dbReference>
<dbReference type="Gene3D" id="1.20.1640.10">
    <property type="entry name" value="Multidrug efflux transporter AcrB transmembrane domain"/>
    <property type="match status" value="2"/>
</dbReference>
<dbReference type="Gene3D" id="3.30.70.1320">
    <property type="entry name" value="Multidrug efflux transporter AcrB pore domain like"/>
    <property type="match status" value="1"/>
</dbReference>
<evidence type="ECO:0000256" key="2">
    <source>
        <dbReference type="ARBA" id="ARBA00010942"/>
    </source>
</evidence>
<dbReference type="InterPro" id="IPR001036">
    <property type="entry name" value="Acrflvin-R"/>
</dbReference>
<keyword evidence="10" id="KW-1185">Reference proteome</keyword>
<sequence length="1080" mass="114806">MSIETGGHTPNGLIERILAVAIAQRWLVVFACLGVAALGAWNFLRLPIDAVPDITNVQVQINSTAPGFSPLEVEQRITFPLETSMGGLPGLDYTRSLSRYGLSQVTVVFKDGTDIYFARQLVNERLGLAKDQLPAGTETAMGPISTGLGEIYNYVVDARPGARKPDGTAYTPADLRTIQDWIITPQLRTVPGVVEVNTIGGYERQLHVLPNPARLMAYGVTFRDVMTALAANNANVGAGYIERNGEQYLVRTPGQALTAEDVGAIVIASHGGTPVRVSDVAEVRDGRELRNGAATLNGHEVVLGTAMLLIGENSRTVAERVAARLGEVQASLPEGVEARAVYDRSTLVEATIATVEKNLVEGALFVIAVLFLLLGNIRAAIVTALVIPLAMLFTITGMVENKVSANLMSLGAIDFGIIIDGAVIIVENCLRLLAHEQERRGRLLTMEERFQTILAGASEVIRPSLFGTMIIAVVYLPVLTLTGVEGKMFTPMAVTVLMALLGASLFSMTFVPAAIAIFVTGRVKEKENGFMRAARVTYQPLLSLTIRLRWIVAPAAAALVVVAGVAASRMGGEFIPSLDEGDAAVQALRVPGTSLTQSLEMQTALEKRLMQLPEVKEVFARTGVAEVATDAMPPSISDGYLMLKPRSEWPDPSKTKAELMEDVEKAAEEIPGSNYELSQPIQLRFNELISGVRSDVGVKIFGDDLDTLLKVAGDVQTALQKVPGAADVKTEQVTGLPILTVRLDRAALSRYGVSVGDVQEIVEIAVGGKEAGQIFEGDRRFDIVVRLPERLRTDIEALKDLPVPLPAPDGNEPAVGAASGAGQSRTRYVPLGSLAALEVAPGPNQISRENGKRRIVVSANVRDRDLGSFVGDAQRAIAGQVKLPAGYWIGWGGQFEQLVSATRRLTIVTPIALALIFVLLFMSLGSFKDAALVFSGVPLALTGGVAALLIRDIPLSISAGIGFIALSGVAVLNGLVIIAFIQKLRAQGRDLVEAVKEGALTRLRPVLMTAMVASLGFVPMAIATGPGAEVQRPLATVVIGGIVSSTILTLLVLPALYVLFTRRRTPDPLPAPGALPAAAE</sequence>
<gene>
    <name evidence="9" type="ORF">GCM10008171_30330</name>
</gene>
<dbReference type="InterPro" id="IPR027463">
    <property type="entry name" value="AcrB_DN_DC_subdom"/>
</dbReference>
<evidence type="ECO:0000256" key="1">
    <source>
        <dbReference type="ARBA" id="ARBA00004651"/>
    </source>
</evidence>
<evidence type="ECO:0000256" key="5">
    <source>
        <dbReference type="ARBA" id="ARBA00022692"/>
    </source>
</evidence>
<organism evidence="9 10">
    <name type="scientific">Methylopila jiangsuensis</name>
    <dbReference type="NCBI Taxonomy" id="586230"/>
    <lineage>
        <taxon>Bacteria</taxon>
        <taxon>Pseudomonadati</taxon>
        <taxon>Pseudomonadota</taxon>
        <taxon>Alphaproteobacteria</taxon>
        <taxon>Hyphomicrobiales</taxon>
        <taxon>Methylopilaceae</taxon>
        <taxon>Methylopila</taxon>
    </lineage>
</organism>
<keyword evidence="6 8" id="KW-1133">Transmembrane helix</keyword>
<dbReference type="Gene3D" id="3.30.70.1440">
    <property type="entry name" value="Multidrug efflux transporter AcrB pore domain"/>
    <property type="match status" value="1"/>
</dbReference>
<feature type="transmembrane region" description="Helical" evidence="8">
    <location>
        <begin position="362"/>
        <end position="395"/>
    </location>
</feature>
<dbReference type="Proteomes" id="UP001143364">
    <property type="component" value="Unassembled WGS sequence"/>
</dbReference>
<accession>A0A9W6JLA0</accession>
<feature type="transmembrane region" description="Helical" evidence="8">
    <location>
        <begin position="1002"/>
        <end position="1022"/>
    </location>
</feature>
<name>A0A9W6JLA0_9HYPH</name>
<dbReference type="SUPFAM" id="SSF82866">
    <property type="entry name" value="Multidrug efflux transporter AcrB transmembrane domain"/>
    <property type="match status" value="2"/>
</dbReference>
<comment type="caution">
    <text evidence="9">The sequence shown here is derived from an EMBL/GenBank/DDBJ whole genome shotgun (WGS) entry which is preliminary data.</text>
</comment>
<dbReference type="Pfam" id="PF00873">
    <property type="entry name" value="ACR_tran"/>
    <property type="match status" value="1"/>
</dbReference>
<evidence type="ECO:0000313" key="9">
    <source>
        <dbReference type="EMBL" id="GLK77779.1"/>
    </source>
</evidence>
<evidence type="ECO:0000313" key="10">
    <source>
        <dbReference type="Proteomes" id="UP001143364"/>
    </source>
</evidence>